<accession>X0VDA4</accession>
<feature type="transmembrane region" description="Helical" evidence="1">
    <location>
        <begin position="55"/>
        <end position="78"/>
    </location>
</feature>
<keyword evidence="1" id="KW-0812">Transmembrane</keyword>
<feature type="transmembrane region" description="Helical" evidence="1">
    <location>
        <begin position="7"/>
        <end position="24"/>
    </location>
</feature>
<reference evidence="2" key="1">
    <citation type="journal article" date="2014" name="Front. Microbiol.">
        <title>High frequency of phylogenetically diverse reductive dehalogenase-homologous genes in deep subseafloor sedimentary metagenomes.</title>
        <authorList>
            <person name="Kawai M."/>
            <person name="Futagami T."/>
            <person name="Toyoda A."/>
            <person name="Takaki Y."/>
            <person name="Nishi S."/>
            <person name="Hori S."/>
            <person name="Arai W."/>
            <person name="Tsubouchi T."/>
            <person name="Morono Y."/>
            <person name="Uchiyama I."/>
            <person name="Ito T."/>
            <person name="Fujiyama A."/>
            <person name="Inagaki F."/>
            <person name="Takami H."/>
        </authorList>
    </citation>
    <scope>NUCLEOTIDE SEQUENCE</scope>
    <source>
        <strain evidence="2">Expedition CK06-06</strain>
    </source>
</reference>
<dbReference type="EMBL" id="BARS01025878">
    <property type="protein sequence ID" value="GAG09247.1"/>
    <property type="molecule type" value="Genomic_DNA"/>
</dbReference>
<name>X0VDA4_9ZZZZ</name>
<comment type="caution">
    <text evidence="2">The sequence shown here is derived from an EMBL/GenBank/DDBJ whole genome shotgun (WGS) entry which is preliminary data.</text>
</comment>
<evidence type="ECO:0000256" key="1">
    <source>
        <dbReference type="SAM" id="Phobius"/>
    </source>
</evidence>
<keyword evidence="1" id="KW-0472">Membrane</keyword>
<organism evidence="2">
    <name type="scientific">marine sediment metagenome</name>
    <dbReference type="NCBI Taxonomy" id="412755"/>
    <lineage>
        <taxon>unclassified sequences</taxon>
        <taxon>metagenomes</taxon>
        <taxon>ecological metagenomes</taxon>
    </lineage>
</organism>
<gene>
    <name evidence="2" type="ORF">S01H1_40845</name>
</gene>
<feature type="non-terminal residue" evidence="2">
    <location>
        <position position="1"/>
    </location>
</feature>
<evidence type="ECO:0000313" key="2">
    <source>
        <dbReference type="EMBL" id="GAG09247.1"/>
    </source>
</evidence>
<proteinExistence type="predicted"/>
<dbReference type="AlphaFoldDB" id="X0VDA4"/>
<sequence length="84" mass="9481">ICRIRPFIWTGSAVALIGAFHSEWQLTTFLLPEMKTGIKLLWGFISIPATKETTVVITMGHMTFMYMEIVALVAGFYFTPGHRS</sequence>
<keyword evidence="1" id="KW-1133">Transmembrane helix</keyword>
<protein>
    <submittedName>
        <fullName evidence="2">Uncharacterized protein</fullName>
    </submittedName>
</protein>